<evidence type="ECO:0000313" key="3">
    <source>
        <dbReference type="WBParaSite" id="SCUD_0001351501-mRNA-1"/>
    </source>
</evidence>
<sequence length="105" mass="12060">MKRDIEATTDMFHVLIKKILEEKQLPMDWKEGYLINIPKKEDLSKCENHKSITLPSLPGKLFDNVAEPGEGFSRCSTSKTTNWILEASVAHRPNRDTTDYCLTIH</sequence>
<dbReference type="AlphaFoldDB" id="A0A183KER8"/>
<reference evidence="3" key="1">
    <citation type="submission" date="2016-06" db="UniProtKB">
        <authorList>
            <consortium name="WormBaseParasite"/>
        </authorList>
    </citation>
    <scope>IDENTIFICATION</scope>
</reference>
<dbReference type="EMBL" id="UZAK01035930">
    <property type="protein sequence ID" value="VDP52986.1"/>
    <property type="molecule type" value="Genomic_DNA"/>
</dbReference>
<reference evidence="1 2" key="2">
    <citation type="submission" date="2018-11" db="EMBL/GenBank/DDBJ databases">
        <authorList>
            <consortium name="Pathogen Informatics"/>
        </authorList>
    </citation>
    <scope>NUCLEOTIDE SEQUENCE [LARGE SCALE GENOMIC DNA]</scope>
    <source>
        <strain evidence="1">Dakar</strain>
        <strain evidence="2">Dakar, Senegal</strain>
    </source>
</reference>
<dbReference type="Proteomes" id="UP000279833">
    <property type="component" value="Unassembled WGS sequence"/>
</dbReference>
<dbReference type="WBParaSite" id="SCUD_0001351501-mRNA-1">
    <property type="protein sequence ID" value="SCUD_0001351501-mRNA-1"/>
    <property type="gene ID" value="SCUD_0001351501"/>
</dbReference>
<name>A0A183KER8_9TREM</name>
<accession>A0A183KER8</accession>
<evidence type="ECO:0000313" key="2">
    <source>
        <dbReference type="Proteomes" id="UP000279833"/>
    </source>
</evidence>
<organism evidence="3">
    <name type="scientific">Schistosoma curassoni</name>
    <dbReference type="NCBI Taxonomy" id="6186"/>
    <lineage>
        <taxon>Eukaryota</taxon>
        <taxon>Metazoa</taxon>
        <taxon>Spiralia</taxon>
        <taxon>Lophotrochozoa</taxon>
        <taxon>Platyhelminthes</taxon>
        <taxon>Trematoda</taxon>
        <taxon>Digenea</taxon>
        <taxon>Strigeidida</taxon>
        <taxon>Schistosomatoidea</taxon>
        <taxon>Schistosomatidae</taxon>
        <taxon>Schistosoma</taxon>
    </lineage>
</organism>
<evidence type="ECO:0000313" key="1">
    <source>
        <dbReference type="EMBL" id="VDP52986.1"/>
    </source>
</evidence>
<protein>
    <submittedName>
        <fullName evidence="3">PIH1 domain-containing protein</fullName>
    </submittedName>
</protein>
<gene>
    <name evidence="1" type="ORF">SCUD_LOCUS13512</name>
</gene>
<keyword evidence="2" id="KW-1185">Reference proteome</keyword>
<proteinExistence type="predicted"/>